<evidence type="ECO:0000313" key="2">
    <source>
        <dbReference type="EMBL" id="JAD90638.1"/>
    </source>
</evidence>
<reference evidence="2" key="1">
    <citation type="submission" date="2014-09" db="EMBL/GenBank/DDBJ databases">
        <authorList>
            <person name="Magalhaes I.L.F."/>
            <person name="Oliveira U."/>
            <person name="Santos F.R."/>
            <person name="Vidigal T.H.D.A."/>
            <person name="Brescovit A.D."/>
            <person name="Santos A.J."/>
        </authorList>
    </citation>
    <scope>NUCLEOTIDE SEQUENCE</scope>
    <source>
        <tissue evidence="2">Shoot tissue taken approximately 20 cm above the soil surface</tissue>
    </source>
</reference>
<evidence type="ECO:0008006" key="3">
    <source>
        <dbReference type="Google" id="ProtNLM"/>
    </source>
</evidence>
<sequence>MGGSINSCFKAINLWRIFLILRFVCALLDGLTAESAALELPVICESSPLLAEVERFWLSLFGKRR</sequence>
<feature type="signal peptide" evidence="1">
    <location>
        <begin position="1"/>
        <end position="26"/>
    </location>
</feature>
<keyword evidence="1" id="KW-0732">Signal</keyword>
<reference evidence="2" key="2">
    <citation type="journal article" date="2015" name="Data Brief">
        <title>Shoot transcriptome of the giant reed, Arundo donax.</title>
        <authorList>
            <person name="Barrero R.A."/>
            <person name="Guerrero F.D."/>
            <person name="Moolhuijzen P."/>
            <person name="Goolsby J.A."/>
            <person name="Tidwell J."/>
            <person name="Bellgard S.E."/>
            <person name="Bellgard M.I."/>
        </authorList>
    </citation>
    <scope>NUCLEOTIDE SEQUENCE</scope>
    <source>
        <tissue evidence="2">Shoot tissue taken approximately 20 cm above the soil surface</tissue>
    </source>
</reference>
<organism evidence="2">
    <name type="scientific">Arundo donax</name>
    <name type="common">Giant reed</name>
    <name type="synonym">Donax arundinaceus</name>
    <dbReference type="NCBI Taxonomy" id="35708"/>
    <lineage>
        <taxon>Eukaryota</taxon>
        <taxon>Viridiplantae</taxon>
        <taxon>Streptophyta</taxon>
        <taxon>Embryophyta</taxon>
        <taxon>Tracheophyta</taxon>
        <taxon>Spermatophyta</taxon>
        <taxon>Magnoliopsida</taxon>
        <taxon>Liliopsida</taxon>
        <taxon>Poales</taxon>
        <taxon>Poaceae</taxon>
        <taxon>PACMAD clade</taxon>
        <taxon>Arundinoideae</taxon>
        <taxon>Arundineae</taxon>
        <taxon>Arundo</taxon>
    </lineage>
</organism>
<protein>
    <recommendedName>
        <fullName evidence="3">Secreted protein</fullName>
    </recommendedName>
</protein>
<evidence type="ECO:0000256" key="1">
    <source>
        <dbReference type="SAM" id="SignalP"/>
    </source>
</evidence>
<feature type="chain" id="PRO_5002064035" description="Secreted protein" evidence="1">
    <location>
        <begin position="27"/>
        <end position="65"/>
    </location>
</feature>
<name>A0A0A9DVD9_ARUDO</name>
<dbReference type="EMBL" id="GBRH01207257">
    <property type="protein sequence ID" value="JAD90638.1"/>
    <property type="molecule type" value="Transcribed_RNA"/>
</dbReference>
<dbReference type="AlphaFoldDB" id="A0A0A9DVD9"/>
<proteinExistence type="predicted"/>
<accession>A0A0A9DVD9</accession>